<dbReference type="AlphaFoldDB" id="A0A9P0KCD7"/>
<comment type="subcellular location">
    <subcellularLocation>
        <location evidence="1">Nucleus</location>
    </subcellularLocation>
</comment>
<evidence type="ECO:0000256" key="1">
    <source>
        <dbReference type="ARBA" id="ARBA00004123"/>
    </source>
</evidence>
<dbReference type="Proteomes" id="UP001152888">
    <property type="component" value="Unassembled WGS sequence"/>
</dbReference>
<protein>
    <recommendedName>
        <fullName evidence="2">HTH psq-type domain-containing protein</fullName>
    </recommendedName>
</protein>
<dbReference type="GO" id="GO:0005634">
    <property type="term" value="C:nucleus"/>
    <property type="evidence" value="ECO:0007669"/>
    <property type="project" value="UniProtKB-SubCell"/>
</dbReference>
<keyword evidence="4" id="KW-1185">Reference proteome</keyword>
<proteinExistence type="predicted"/>
<dbReference type="Gene3D" id="1.10.10.60">
    <property type="entry name" value="Homeodomain-like"/>
    <property type="match status" value="1"/>
</dbReference>
<gene>
    <name evidence="3" type="ORF">ACAOBT_LOCUS8865</name>
</gene>
<reference evidence="3" key="1">
    <citation type="submission" date="2022-03" db="EMBL/GenBank/DDBJ databases">
        <authorList>
            <person name="Sayadi A."/>
        </authorList>
    </citation>
    <scope>NUCLEOTIDE SEQUENCE</scope>
</reference>
<comment type="caution">
    <text evidence="3">The sequence shown here is derived from an EMBL/GenBank/DDBJ whole genome shotgun (WGS) entry which is preliminary data.</text>
</comment>
<dbReference type="Pfam" id="PF05225">
    <property type="entry name" value="HTH_psq"/>
    <property type="match status" value="1"/>
</dbReference>
<dbReference type="SUPFAM" id="SSF46689">
    <property type="entry name" value="Homeodomain-like"/>
    <property type="match status" value="1"/>
</dbReference>
<accession>A0A9P0KCD7</accession>
<name>A0A9P0KCD7_ACAOB</name>
<evidence type="ECO:0000313" key="4">
    <source>
        <dbReference type="Proteomes" id="UP001152888"/>
    </source>
</evidence>
<evidence type="ECO:0000313" key="3">
    <source>
        <dbReference type="EMBL" id="CAH1970320.1"/>
    </source>
</evidence>
<sequence length="123" mass="14272">MGRIHKREAYPRNHKRMVRTYVRKTAKGAGPTYSEEDLQKALDDVQNGNRTIRGAAIFYHIPRSSLKFFKRLCQSMKFFETGEESLIANQDFVRKLSQPVKSSSARFKDMISFNTDLSDLSMF</sequence>
<dbReference type="GO" id="GO:0003677">
    <property type="term" value="F:DNA binding"/>
    <property type="evidence" value="ECO:0007669"/>
    <property type="project" value="InterPro"/>
</dbReference>
<feature type="domain" description="HTH psq-type" evidence="2">
    <location>
        <begin position="34"/>
        <end position="71"/>
    </location>
</feature>
<dbReference type="InterPro" id="IPR007889">
    <property type="entry name" value="HTH_Psq"/>
</dbReference>
<dbReference type="EMBL" id="CAKOFQ010006773">
    <property type="protein sequence ID" value="CAH1970320.1"/>
    <property type="molecule type" value="Genomic_DNA"/>
</dbReference>
<dbReference type="InterPro" id="IPR009057">
    <property type="entry name" value="Homeodomain-like_sf"/>
</dbReference>
<dbReference type="OrthoDB" id="6781432at2759"/>
<evidence type="ECO:0000259" key="2">
    <source>
        <dbReference type="Pfam" id="PF05225"/>
    </source>
</evidence>
<organism evidence="3 4">
    <name type="scientific">Acanthoscelides obtectus</name>
    <name type="common">Bean weevil</name>
    <name type="synonym">Bruchus obtectus</name>
    <dbReference type="NCBI Taxonomy" id="200917"/>
    <lineage>
        <taxon>Eukaryota</taxon>
        <taxon>Metazoa</taxon>
        <taxon>Ecdysozoa</taxon>
        <taxon>Arthropoda</taxon>
        <taxon>Hexapoda</taxon>
        <taxon>Insecta</taxon>
        <taxon>Pterygota</taxon>
        <taxon>Neoptera</taxon>
        <taxon>Endopterygota</taxon>
        <taxon>Coleoptera</taxon>
        <taxon>Polyphaga</taxon>
        <taxon>Cucujiformia</taxon>
        <taxon>Chrysomeloidea</taxon>
        <taxon>Chrysomelidae</taxon>
        <taxon>Bruchinae</taxon>
        <taxon>Bruchini</taxon>
        <taxon>Acanthoscelides</taxon>
    </lineage>
</organism>